<proteinExistence type="predicted"/>
<dbReference type="EMBL" id="BMGA01000008">
    <property type="protein sequence ID" value="GGA84587.1"/>
    <property type="molecule type" value="Genomic_DNA"/>
</dbReference>
<evidence type="ECO:0000313" key="1">
    <source>
        <dbReference type="EMBL" id="GGA84587.1"/>
    </source>
</evidence>
<organism evidence="1 2">
    <name type="scientific">Flavobacterium palustre</name>
    <dbReference type="NCBI Taxonomy" id="1476463"/>
    <lineage>
        <taxon>Bacteria</taxon>
        <taxon>Pseudomonadati</taxon>
        <taxon>Bacteroidota</taxon>
        <taxon>Flavobacteriia</taxon>
        <taxon>Flavobacteriales</taxon>
        <taxon>Flavobacteriaceae</taxon>
        <taxon>Flavobacterium</taxon>
    </lineage>
</organism>
<reference evidence="2" key="1">
    <citation type="journal article" date="2019" name="Int. J. Syst. Evol. Microbiol.">
        <title>The Global Catalogue of Microorganisms (GCM) 10K type strain sequencing project: providing services to taxonomists for standard genome sequencing and annotation.</title>
        <authorList>
            <consortium name="The Broad Institute Genomics Platform"/>
            <consortium name="The Broad Institute Genome Sequencing Center for Infectious Disease"/>
            <person name="Wu L."/>
            <person name="Ma J."/>
        </authorList>
    </citation>
    <scope>NUCLEOTIDE SEQUENCE [LARGE SCALE GENOMIC DNA]</scope>
    <source>
        <strain evidence="2">CGMCC 1.12811</strain>
    </source>
</reference>
<evidence type="ECO:0000313" key="2">
    <source>
        <dbReference type="Proteomes" id="UP000658793"/>
    </source>
</evidence>
<dbReference type="Proteomes" id="UP000658793">
    <property type="component" value="Unassembled WGS sequence"/>
</dbReference>
<keyword evidence="2" id="KW-1185">Reference proteome</keyword>
<dbReference type="Pfam" id="PF05069">
    <property type="entry name" value="Phage_tail_S"/>
    <property type="match status" value="1"/>
</dbReference>
<name>A0ABQ1HNZ6_9FLAO</name>
<accession>A0ABQ1HNZ6</accession>
<evidence type="ECO:0008006" key="3">
    <source>
        <dbReference type="Google" id="ProtNLM"/>
    </source>
</evidence>
<gene>
    <name evidence="1" type="ORF">GCM10008015_26710</name>
</gene>
<dbReference type="InterPro" id="IPR006522">
    <property type="entry name" value="Phage_virion_morphogenesis"/>
</dbReference>
<protein>
    <recommendedName>
        <fullName evidence="3">Phage virion morphogenesis protein</fullName>
    </recommendedName>
</protein>
<comment type="caution">
    <text evidence="1">The sequence shown here is derived from an EMBL/GenBank/DDBJ whole genome shotgun (WGS) entry which is preliminary data.</text>
</comment>
<sequence length="188" mass="21914">MDALGITRVLNYNANIQIIMSKIQIPDFLAIAESLQTDVRRYAKVYCLQWFDDSFQNQGFTDASFEPWEKRKEPDRRPGGAILVDTTFLRKSLGVLAETDNRMEFGTHVPYAGLHNNGERMRLVQYVRAHHRTRNGKREQVQAHSRKIDTKFPKRQFIGESKQMMDGLDKWLLNQISIRFKQQGNAKL</sequence>